<dbReference type="Proteomes" id="UP001189915">
    <property type="component" value="Unassembled WGS sequence"/>
</dbReference>
<feature type="transmembrane region" description="Helical" evidence="7">
    <location>
        <begin position="301"/>
        <end position="318"/>
    </location>
</feature>
<dbReference type="InterPro" id="IPR011701">
    <property type="entry name" value="MFS"/>
</dbReference>
<evidence type="ECO:0000256" key="4">
    <source>
        <dbReference type="ARBA" id="ARBA00022692"/>
    </source>
</evidence>
<evidence type="ECO:0000256" key="1">
    <source>
        <dbReference type="ARBA" id="ARBA00004651"/>
    </source>
</evidence>
<dbReference type="SUPFAM" id="SSF103473">
    <property type="entry name" value="MFS general substrate transporter"/>
    <property type="match status" value="1"/>
</dbReference>
<proteinExistence type="predicted"/>
<feature type="transmembrane region" description="Helical" evidence="7">
    <location>
        <begin position="226"/>
        <end position="245"/>
    </location>
</feature>
<dbReference type="GO" id="GO:0022857">
    <property type="term" value="F:transmembrane transporter activity"/>
    <property type="evidence" value="ECO:0007669"/>
    <property type="project" value="InterPro"/>
</dbReference>
<feature type="transmembrane region" description="Helical" evidence="7">
    <location>
        <begin position="200"/>
        <end position="220"/>
    </location>
</feature>
<organism evidence="9 10">
    <name type="scientific">Ralstonia wenshanensis</name>
    <dbReference type="NCBI Taxonomy" id="2842456"/>
    <lineage>
        <taxon>Bacteria</taxon>
        <taxon>Pseudomonadati</taxon>
        <taxon>Pseudomonadota</taxon>
        <taxon>Betaproteobacteria</taxon>
        <taxon>Burkholderiales</taxon>
        <taxon>Burkholderiaceae</taxon>
        <taxon>Ralstonia</taxon>
    </lineage>
</organism>
<dbReference type="AlphaFoldDB" id="A0AAD2AV04"/>
<keyword evidence="3" id="KW-1003">Cell membrane</keyword>
<accession>A0AAD2AV04</accession>
<keyword evidence="5 7" id="KW-1133">Transmembrane helix</keyword>
<feature type="transmembrane region" description="Helical" evidence="7">
    <location>
        <begin position="354"/>
        <end position="371"/>
    </location>
</feature>
<dbReference type="Gene3D" id="1.20.1250.20">
    <property type="entry name" value="MFS general substrate transporter like domains"/>
    <property type="match status" value="1"/>
</dbReference>
<feature type="transmembrane region" description="Helical" evidence="7">
    <location>
        <begin position="266"/>
        <end position="289"/>
    </location>
</feature>
<evidence type="ECO:0000313" key="10">
    <source>
        <dbReference type="Proteomes" id="UP001189915"/>
    </source>
</evidence>
<evidence type="ECO:0000259" key="8">
    <source>
        <dbReference type="PROSITE" id="PS50850"/>
    </source>
</evidence>
<evidence type="ECO:0000256" key="2">
    <source>
        <dbReference type="ARBA" id="ARBA00022448"/>
    </source>
</evidence>
<feature type="transmembrane region" description="Helical" evidence="7">
    <location>
        <begin position="12"/>
        <end position="35"/>
    </location>
</feature>
<dbReference type="Gene3D" id="1.20.1720.10">
    <property type="entry name" value="Multidrug resistance protein D"/>
    <property type="match status" value="1"/>
</dbReference>
<feature type="transmembrane region" description="Helical" evidence="7">
    <location>
        <begin position="400"/>
        <end position="419"/>
    </location>
</feature>
<dbReference type="RefSeq" id="WP_316869227.1">
    <property type="nucleotide sequence ID" value="NZ_CATWAF010000002.1"/>
</dbReference>
<evidence type="ECO:0000313" key="9">
    <source>
        <dbReference type="EMBL" id="CAJ0691840.1"/>
    </source>
</evidence>
<gene>
    <name evidence="9" type="primary">ribZ</name>
    <name evidence="9" type="ORF">LMG18091_01514</name>
</gene>
<feature type="transmembrane region" description="Helical" evidence="7">
    <location>
        <begin position="141"/>
        <end position="161"/>
    </location>
</feature>
<name>A0AAD2AV04_9RALS</name>
<feature type="transmembrane region" description="Helical" evidence="7">
    <location>
        <begin position="109"/>
        <end position="129"/>
    </location>
</feature>
<protein>
    <submittedName>
        <fullName evidence="9">Riboflavin transporter RibZ</fullName>
    </submittedName>
</protein>
<evidence type="ECO:0000256" key="3">
    <source>
        <dbReference type="ARBA" id="ARBA00022475"/>
    </source>
</evidence>
<keyword evidence="4 7" id="KW-0812">Transmembrane</keyword>
<comment type="caution">
    <text evidence="9">The sequence shown here is derived from an EMBL/GenBank/DDBJ whole genome shotgun (WGS) entry which is preliminary data.</text>
</comment>
<dbReference type="Pfam" id="PF07690">
    <property type="entry name" value="MFS_1"/>
    <property type="match status" value="1"/>
</dbReference>
<dbReference type="EMBL" id="CATWAF010000002">
    <property type="protein sequence ID" value="CAJ0691840.1"/>
    <property type="molecule type" value="Genomic_DNA"/>
</dbReference>
<dbReference type="InterPro" id="IPR036259">
    <property type="entry name" value="MFS_trans_sf"/>
</dbReference>
<feature type="transmembrane region" description="Helical" evidence="7">
    <location>
        <begin position="47"/>
        <end position="67"/>
    </location>
</feature>
<feature type="transmembrane region" description="Helical" evidence="7">
    <location>
        <begin position="167"/>
        <end position="188"/>
    </location>
</feature>
<sequence>MNDGLPNPQRFFAFFTISIAIIMAVLDSSLVSVALPTIGHDLSASPAATIWIVNSYQIAITISLLPLAALGDIVGYKRVYWWGLAVFTFASFACATSHTLAALACARVIQGFGAAGIMSVNIALVRFIYPKAKLGVGVGYASLIVAASSAAGPSVASAILLLAHWQWLFLVNVPLGIIALIVGARALPATPMSGKSLGKASVALNAITFGLLIAGLTTLSDRHSPHAGIAMITASLIAGTAFVICERRVAEPILPLDLLAKPVFSLSMATSICSFAAQTMAFLALPFYFEKTLGHSEATTGLLMTPWPLMTALVAPIAGRLFDRFPAERIGTAGLALLGTGLASMHWLSDVPSAFDIAWRLALCGLGFGLFQSPNNRVIMNSAPRERSGSASGIQSMGRLLGQSIGAVVVAVVFGNVAAYQADTITLIGAALAWVAVFSGAFRERFQATDVLLPSNLQPRKLPQTVDT</sequence>
<evidence type="ECO:0000256" key="5">
    <source>
        <dbReference type="ARBA" id="ARBA00022989"/>
    </source>
</evidence>
<comment type="subcellular location">
    <subcellularLocation>
        <location evidence="1">Cell membrane</location>
        <topology evidence="1">Multi-pass membrane protein</topology>
    </subcellularLocation>
</comment>
<evidence type="ECO:0000256" key="6">
    <source>
        <dbReference type="ARBA" id="ARBA00023136"/>
    </source>
</evidence>
<dbReference type="PANTHER" id="PTHR42718:SF46">
    <property type="entry name" value="BLR6921 PROTEIN"/>
    <property type="match status" value="1"/>
</dbReference>
<dbReference type="PROSITE" id="PS50850">
    <property type="entry name" value="MFS"/>
    <property type="match status" value="1"/>
</dbReference>
<feature type="transmembrane region" description="Helical" evidence="7">
    <location>
        <begin position="330"/>
        <end position="348"/>
    </location>
</feature>
<feature type="transmembrane region" description="Helical" evidence="7">
    <location>
        <begin position="425"/>
        <end position="442"/>
    </location>
</feature>
<feature type="domain" description="Major facilitator superfamily (MFS) profile" evidence="8">
    <location>
        <begin position="13"/>
        <end position="447"/>
    </location>
</feature>
<feature type="transmembrane region" description="Helical" evidence="7">
    <location>
        <begin position="79"/>
        <end position="103"/>
    </location>
</feature>
<dbReference type="InterPro" id="IPR020846">
    <property type="entry name" value="MFS_dom"/>
</dbReference>
<keyword evidence="2" id="KW-0813">Transport</keyword>
<dbReference type="CDD" id="cd17321">
    <property type="entry name" value="MFS_MMR_MDR_like"/>
    <property type="match status" value="1"/>
</dbReference>
<dbReference type="GO" id="GO:0005886">
    <property type="term" value="C:plasma membrane"/>
    <property type="evidence" value="ECO:0007669"/>
    <property type="project" value="UniProtKB-SubCell"/>
</dbReference>
<keyword evidence="6 7" id="KW-0472">Membrane</keyword>
<dbReference type="PANTHER" id="PTHR42718">
    <property type="entry name" value="MAJOR FACILITATOR SUPERFAMILY MULTIDRUG TRANSPORTER MFSC"/>
    <property type="match status" value="1"/>
</dbReference>
<keyword evidence="10" id="KW-1185">Reference proteome</keyword>
<reference evidence="9 10" key="1">
    <citation type="submission" date="2023-07" db="EMBL/GenBank/DDBJ databases">
        <authorList>
            <person name="Peeters C."/>
        </authorList>
    </citation>
    <scope>NUCLEOTIDE SEQUENCE [LARGE SCALE GENOMIC DNA]</scope>
    <source>
        <strain evidence="9 10">LMG 18091</strain>
    </source>
</reference>
<evidence type="ECO:0000256" key="7">
    <source>
        <dbReference type="SAM" id="Phobius"/>
    </source>
</evidence>